<dbReference type="AlphaFoldDB" id="A0A6I4IIE2"/>
<accession>A0A6I4IIE2</accession>
<comment type="caution">
    <text evidence="2">The sequence shown here is derived from an EMBL/GenBank/DDBJ whole genome shotgun (WGS) entry which is preliminary data.</text>
</comment>
<keyword evidence="1" id="KW-0472">Membrane</keyword>
<feature type="transmembrane region" description="Helical" evidence="1">
    <location>
        <begin position="6"/>
        <end position="27"/>
    </location>
</feature>
<keyword evidence="1" id="KW-0812">Transmembrane</keyword>
<proteinExistence type="predicted"/>
<feature type="transmembrane region" description="Helical" evidence="1">
    <location>
        <begin position="72"/>
        <end position="95"/>
    </location>
</feature>
<evidence type="ECO:0000256" key="1">
    <source>
        <dbReference type="SAM" id="Phobius"/>
    </source>
</evidence>
<dbReference type="EMBL" id="WQLW01000006">
    <property type="protein sequence ID" value="MVO09398.1"/>
    <property type="molecule type" value="Genomic_DNA"/>
</dbReference>
<protein>
    <submittedName>
        <fullName evidence="2">Uncharacterized protein</fullName>
    </submittedName>
</protein>
<name>A0A6I4IIE2_9FLAO</name>
<gene>
    <name evidence="2" type="ORF">GOQ30_09530</name>
</gene>
<evidence type="ECO:0000313" key="3">
    <source>
        <dbReference type="Proteomes" id="UP000431264"/>
    </source>
</evidence>
<sequence length="119" mass="13893">MNPFAFSLLLILSPLVFQIILGTRSLLNKNRWHLDRIATFTIILEVVFIFIGTQLTAIDAEKQAIHCGMPQFAVVFFGIFIWGVLVITIGIQQWIRVYRAKKIRIHFNLYFISYNKITY</sequence>
<keyword evidence="1" id="KW-1133">Transmembrane helix</keyword>
<keyword evidence="3" id="KW-1185">Reference proteome</keyword>
<reference evidence="3" key="1">
    <citation type="submission" date="2019-05" db="EMBL/GenBank/DDBJ databases">
        <title>Flavobacterium profundi sp. nov., isolated from a deep-sea seamount.</title>
        <authorList>
            <person name="Zhang D.-C."/>
        </authorList>
    </citation>
    <scope>NUCLEOTIDE SEQUENCE [LARGE SCALE GENOMIC DNA]</scope>
    <source>
        <strain evidence="3">TP390</strain>
    </source>
</reference>
<feature type="transmembrane region" description="Helical" evidence="1">
    <location>
        <begin position="39"/>
        <end position="60"/>
    </location>
</feature>
<evidence type="ECO:0000313" key="2">
    <source>
        <dbReference type="EMBL" id="MVO09398.1"/>
    </source>
</evidence>
<organism evidence="2 3">
    <name type="scientific">Flavobacterium profundi</name>
    <dbReference type="NCBI Taxonomy" id="1774945"/>
    <lineage>
        <taxon>Bacteria</taxon>
        <taxon>Pseudomonadati</taxon>
        <taxon>Bacteroidota</taxon>
        <taxon>Flavobacteriia</taxon>
        <taxon>Flavobacteriales</taxon>
        <taxon>Flavobacteriaceae</taxon>
        <taxon>Flavobacterium</taxon>
    </lineage>
</organism>
<dbReference type="Proteomes" id="UP000431264">
    <property type="component" value="Unassembled WGS sequence"/>
</dbReference>
<dbReference type="RefSeq" id="WP_140997777.1">
    <property type="nucleotide sequence ID" value="NZ_VDCZ01000006.1"/>
</dbReference>